<reference evidence="5" key="1">
    <citation type="journal article" date="2019" name="Int. J. Syst. Evol. Microbiol.">
        <title>The Global Catalogue of Microorganisms (GCM) 10K type strain sequencing project: providing services to taxonomists for standard genome sequencing and annotation.</title>
        <authorList>
            <consortium name="The Broad Institute Genomics Platform"/>
            <consortium name="The Broad Institute Genome Sequencing Center for Infectious Disease"/>
            <person name="Wu L."/>
            <person name="Ma J."/>
        </authorList>
    </citation>
    <scope>NUCLEOTIDE SEQUENCE [LARGE SCALE GENOMIC DNA]</scope>
    <source>
        <strain evidence="5">JCM 19173</strain>
    </source>
</reference>
<protein>
    <submittedName>
        <fullName evidence="4">Ribokinase</fullName>
    </submittedName>
</protein>
<comment type="caution">
    <text evidence="4">The sequence shown here is derived from an EMBL/GenBank/DDBJ whole genome shotgun (WGS) entry which is preliminary data.</text>
</comment>
<keyword evidence="5" id="KW-1185">Reference proteome</keyword>
<dbReference type="InterPro" id="IPR002139">
    <property type="entry name" value="Ribo/fructo_kinase"/>
</dbReference>
<name>A0ABQ2FKS9_9DEIO</name>
<sequence length="289" mass="30140">MSDVLVVGSIHLDRMVSVAAFPQPGETIVSLDTWTQLGGKGANQAVASAQQHPTRLVACVGRDRDGEQARALLTARGVSVVLSESATQATGSSVALIDAAGENMGIIAPAANTDLTPAAVTAALDTPPALVLCQWETPPDTLSAVLEAARRRGIPTLLNAAPWREDYRALLPLADHVIVNAVEAAAWLGRPVDPHAQTLPFDHPSVTVTLGADGAAHYARGHLRHRQPAPRVQAQSTHGAGDRFVGTLAAHLAQGRALPDALSAASAAAATFVQTLHKAELHTELQPHR</sequence>
<dbReference type="Pfam" id="PF00294">
    <property type="entry name" value="PfkB"/>
    <property type="match status" value="1"/>
</dbReference>
<keyword evidence="2" id="KW-0418">Kinase</keyword>
<evidence type="ECO:0000313" key="4">
    <source>
        <dbReference type="EMBL" id="GGK99514.1"/>
    </source>
</evidence>
<dbReference type="Gene3D" id="3.40.1190.20">
    <property type="match status" value="1"/>
</dbReference>
<keyword evidence="1" id="KW-0808">Transferase</keyword>
<dbReference type="EMBL" id="BMPE01000003">
    <property type="protein sequence ID" value="GGK99514.1"/>
    <property type="molecule type" value="Genomic_DNA"/>
</dbReference>
<proteinExistence type="predicted"/>
<evidence type="ECO:0000259" key="3">
    <source>
        <dbReference type="Pfam" id="PF00294"/>
    </source>
</evidence>
<dbReference type="SUPFAM" id="SSF53613">
    <property type="entry name" value="Ribokinase-like"/>
    <property type="match status" value="1"/>
</dbReference>
<organism evidence="4 5">
    <name type="scientific">Deinococcus radiotolerans</name>
    <dbReference type="NCBI Taxonomy" id="1309407"/>
    <lineage>
        <taxon>Bacteria</taxon>
        <taxon>Thermotogati</taxon>
        <taxon>Deinococcota</taxon>
        <taxon>Deinococci</taxon>
        <taxon>Deinococcales</taxon>
        <taxon>Deinococcaceae</taxon>
        <taxon>Deinococcus</taxon>
    </lineage>
</organism>
<dbReference type="PANTHER" id="PTHR10584:SF166">
    <property type="entry name" value="RIBOKINASE"/>
    <property type="match status" value="1"/>
</dbReference>
<accession>A0ABQ2FKS9</accession>
<dbReference type="PRINTS" id="PR00990">
    <property type="entry name" value="RIBOKINASE"/>
</dbReference>
<evidence type="ECO:0000256" key="2">
    <source>
        <dbReference type="ARBA" id="ARBA00022777"/>
    </source>
</evidence>
<dbReference type="PANTHER" id="PTHR10584">
    <property type="entry name" value="SUGAR KINASE"/>
    <property type="match status" value="1"/>
</dbReference>
<feature type="domain" description="Carbohydrate kinase PfkB" evidence="3">
    <location>
        <begin position="1"/>
        <end position="275"/>
    </location>
</feature>
<gene>
    <name evidence="4" type="primary">rbsK</name>
    <name evidence="4" type="ORF">GCM10010844_17220</name>
</gene>
<evidence type="ECO:0000256" key="1">
    <source>
        <dbReference type="ARBA" id="ARBA00022679"/>
    </source>
</evidence>
<dbReference type="InterPro" id="IPR029056">
    <property type="entry name" value="Ribokinase-like"/>
</dbReference>
<dbReference type="RefSeq" id="WP_189068597.1">
    <property type="nucleotide sequence ID" value="NZ_BMPE01000003.1"/>
</dbReference>
<evidence type="ECO:0000313" key="5">
    <source>
        <dbReference type="Proteomes" id="UP000604341"/>
    </source>
</evidence>
<dbReference type="InterPro" id="IPR011611">
    <property type="entry name" value="PfkB_dom"/>
</dbReference>
<dbReference type="Proteomes" id="UP000604341">
    <property type="component" value="Unassembled WGS sequence"/>
</dbReference>